<evidence type="ECO:0000313" key="3">
    <source>
        <dbReference type="Proteomes" id="UP000255389"/>
    </source>
</evidence>
<dbReference type="AlphaFoldDB" id="A0A378USU8"/>
<feature type="domain" description="Amidohydrolase-related" evidence="1">
    <location>
        <begin position="40"/>
        <end position="91"/>
    </location>
</feature>
<dbReference type="Pfam" id="PF04909">
    <property type="entry name" value="Amidohydro_2"/>
    <property type="match status" value="1"/>
</dbReference>
<proteinExistence type="predicted"/>
<accession>A0A378USU8</accession>
<dbReference type="GO" id="GO:0016787">
    <property type="term" value="F:hydrolase activity"/>
    <property type="evidence" value="ECO:0007669"/>
    <property type="project" value="UniProtKB-KW"/>
</dbReference>
<protein>
    <submittedName>
        <fullName evidence="2">Putative TIM-barrel fold metal-dependent hydrolase</fullName>
    </submittedName>
</protein>
<dbReference type="EMBL" id="UGQY01000003">
    <property type="protein sequence ID" value="STZ88012.1"/>
    <property type="molecule type" value="Genomic_DNA"/>
</dbReference>
<dbReference type="InterPro" id="IPR032466">
    <property type="entry name" value="Metal_Hydrolase"/>
</dbReference>
<dbReference type="Gene3D" id="3.20.20.140">
    <property type="entry name" value="Metal-dependent hydrolases"/>
    <property type="match status" value="1"/>
</dbReference>
<organism evidence="2 3">
    <name type="scientific">Mycolicibacterium fortuitum</name>
    <name type="common">Mycobacterium fortuitum</name>
    <dbReference type="NCBI Taxonomy" id="1766"/>
    <lineage>
        <taxon>Bacteria</taxon>
        <taxon>Bacillati</taxon>
        <taxon>Actinomycetota</taxon>
        <taxon>Actinomycetes</taxon>
        <taxon>Mycobacteriales</taxon>
        <taxon>Mycobacteriaceae</taxon>
        <taxon>Mycolicibacterium</taxon>
    </lineage>
</organism>
<keyword evidence="2" id="KW-0378">Hydrolase</keyword>
<reference evidence="2 3" key="1">
    <citation type="submission" date="2018-06" db="EMBL/GenBank/DDBJ databases">
        <authorList>
            <consortium name="Pathogen Informatics"/>
            <person name="Doyle S."/>
        </authorList>
    </citation>
    <scope>NUCLEOTIDE SEQUENCE [LARGE SCALE GENOMIC DNA]</scope>
    <source>
        <strain evidence="2 3">NCTC1542</strain>
    </source>
</reference>
<evidence type="ECO:0000259" key="1">
    <source>
        <dbReference type="Pfam" id="PF04909"/>
    </source>
</evidence>
<sequence>MDVPLLDSMAEVYKKAPEAFLGNPIEEIKNRIYVSPFYEEGIDDLINLIGVDQVLYGSDWPHPEGLAEPTHYVTALEHLAVEDQAKIMGGNLGRLVTT</sequence>
<name>A0A378USU8_MYCFO</name>
<dbReference type="SUPFAM" id="SSF51556">
    <property type="entry name" value="Metallo-dependent hydrolases"/>
    <property type="match status" value="1"/>
</dbReference>
<dbReference type="Proteomes" id="UP000255389">
    <property type="component" value="Unassembled WGS sequence"/>
</dbReference>
<evidence type="ECO:0000313" key="2">
    <source>
        <dbReference type="EMBL" id="STZ88012.1"/>
    </source>
</evidence>
<gene>
    <name evidence="2" type="ORF">NCTC1542_02790</name>
</gene>
<dbReference type="InterPro" id="IPR006680">
    <property type="entry name" value="Amidohydro-rel"/>
</dbReference>